<evidence type="ECO:0000313" key="1">
    <source>
        <dbReference type="EMBL" id="MDQ0163865.1"/>
    </source>
</evidence>
<proteinExistence type="predicted"/>
<dbReference type="Proteomes" id="UP001225646">
    <property type="component" value="Unassembled WGS sequence"/>
</dbReference>
<reference evidence="1 2" key="1">
    <citation type="submission" date="2023-07" db="EMBL/GenBank/DDBJ databases">
        <title>Genomic Encyclopedia of Type Strains, Phase IV (KMG-IV): sequencing the most valuable type-strain genomes for metagenomic binning, comparative biology and taxonomic classification.</title>
        <authorList>
            <person name="Goeker M."/>
        </authorList>
    </citation>
    <scope>NUCLEOTIDE SEQUENCE [LARGE SCALE GENOMIC DNA]</scope>
    <source>
        <strain evidence="1 2">DSM 19092</strain>
    </source>
</reference>
<keyword evidence="2" id="KW-1185">Reference proteome</keyword>
<dbReference type="EMBL" id="JAUSTR010000028">
    <property type="protein sequence ID" value="MDQ0163865.1"/>
    <property type="molecule type" value="Genomic_DNA"/>
</dbReference>
<protein>
    <submittedName>
        <fullName evidence="1">Uncharacterized protein</fullName>
    </submittedName>
</protein>
<name>A0ABT9VSM1_9BACI</name>
<gene>
    <name evidence="1" type="ORF">J2S06_002993</name>
</gene>
<sequence length="44" mass="5109">MLTAFPIVENMMDKDQMLKNLLKDYADTKVVTISYGEEVELRKS</sequence>
<dbReference type="RefSeq" id="WP_419152805.1">
    <property type="nucleotide sequence ID" value="NZ_JAUSTR010000028.1"/>
</dbReference>
<evidence type="ECO:0000313" key="2">
    <source>
        <dbReference type="Proteomes" id="UP001225646"/>
    </source>
</evidence>
<accession>A0ABT9VSM1</accession>
<comment type="caution">
    <text evidence="1">The sequence shown here is derived from an EMBL/GenBank/DDBJ whole genome shotgun (WGS) entry which is preliminary data.</text>
</comment>
<organism evidence="1 2">
    <name type="scientific">Aeribacillus alveayuensis</name>
    <dbReference type="NCBI Taxonomy" id="279215"/>
    <lineage>
        <taxon>Bacteria</taxon>
        <taxon>Bacillati</taxon>
        <taxon>Bacillota</taxon>
        <taxon>Bacilli</taxon>
        <taxon>Bacillales</taxon>
        <taxon>Bacillaceae</taxon>
        <taxon>Aeribacillus</taxon>
    </lineage>
</organism>